<evidence type="ECO:0000313" key="1">
    <source>
        <dbReference type="EMBL" id="TQM43251.1"/>
    </source>
</evidence>
<dbReference type="PANTHER" id="PTHR43431:SF7">
    <property type="entry name" value="OXIDOREDUCTASE, SHORT CHAIN DEHYDROGENASE_REDUCTASE FAMILY (AFU_ORTHOLOGUE AFUA_5G14000)"/>
    <property type="match status" value="1"/>
</dbReference>
<name>A0A543GAZ0_9PSEU</name>
<organism evidence="1 2">
    <name type="scientific">Pseudonocardia cypriaca</name>
    <dbReference type="NCBI Taxonomy" id="882449"/>
    <lineage>
        <taxon>Bacteria</taxon>
        <taxon>Bacillati</taxon>
        <taxon>Actinomycetota</taxon>
        <taxon>Actinomycetes</taxon>
        <taxon>Pseudonocardiales</taxon>
        <taxon>Pseudonocardiaceae</taxon>
        <taxon>Pseudonocardia</taxon>
    </lineage>
</organism>
<dbReference type="InterPro" id="IPR036291">
    <property type="entry name" value="NAD(P)-bd_dom_sf"/>
</dbReference>
<evidence type="ECO:0000313" key="2">
    <source>
        <dbReference type="Proteomes" id="UP000319818"/>
    </source>
</evidence>
<keyword evidence="2" id="KW-1185">Reference proteome</keyword>
<reference evidence="1 2" key="1">
    <citation type="submission" date="2019-06" db="EMBL/GenBank/DDBJ databases">
        <title>Sequencing the genomes of 1000 actinobacteria strains.</title>
        <authorList>
            <person name="Klenk H.-P."/>
        </authorList>
    </citation>
    <scope>NUCLEOTIDE SEQUENCE [LARGE SCALE GENOMIC DNA]</scope>
    <source>
        <strain evidence="1 2">DSM 45511</strain>
    </source>
</reference>
<dbReference type="Proteomes" id="UP000319818">
    <property type="component" value="Unassembled WGS sequence"/>
</dbReference>
<dbReference type="SUPFAM" id="SSF51735">
    <property type="entry name" value="NAD(P)-binding Rossmann-fold domains"/>
    <property type="match status" value="1"/>
</dbReference>
<dbReference type="PANTHER" id="PTHR43431">
    <property type="entry name" value="OXIDOREDUCTASE, SHORT CHAIN DEHYDROGENASE/REDUCTASE FAMILY (AFU_ORTHOLOGUE AFUA_5G14000)"/>
    <property type="match status" value="1"/>
</dbReference>
<proteinExistence type="predicted"/>
<gene>
    <name evidence="1" type="ORF">FB388_0595</name>
</gene>
<comment type="caution">
    <text evidence="1">The sequence shown here is derived from an EMBL/GenBank/DDBJ whole genome shotgun (WGS) entry which is preliminary data.</text>
</comment>
<dbReference type="AlphaFoldDB" id="A0A543GAZ0"/>
<accession>A0A543GAZ0</accession>
<dbReference type="PRINTS" id="PR00081">
    <property type="entry name" value="GDHRDH"/>
</dbReference>
<sequence>MGGTLAVVGAGPGLGTAIARRFAEHGFRTGLVARDGERLARAVAALPAAGAYPADITDGAGLRAALDRMQVELGPIDVLAFTPGPGGAPITQAADVTPDAVAAQFALHVLGAVTAVQHVLPGMLTRGTGTVLLTTGASSVVPMPVLGDVGIAMAGLRNWALGLHAALRPRGVHVATVTIATAIQAGGAGDPDAIAARYLALHERRDRAEDVIGDLDAVRLLVS</sequence>
<dbReference type="InterPro" id="IPR002347">
    <property type="entry name" value="SDR_fam"/>
</dbReference>
<dbReference type="EMBL" id="VFPH01000001">
    <property type="protein sequence ID" value="TQM43251.1"/>
    <property type="molecule type" value="Genomic_DNA"/>
</dbReference>
<dbReference type="OrthoDB" id="9799818at2"/>
<dbReference type="Pfam" id="PF00106">
    <property type="entry name" value="adh_short"/>
    <property type="match status" value="1"/>
</dbReference>
<dbReference type="Gene3D" id="3.40.50.720">
    <property type="entry name" value="NAD(P)-binding Rossmann-like Domain"/>
    <property type="match status" value="1"/>
</dbReference>
<dbReference type="RefSeq" id="WP_142096524.1">
    <property type="nucleotide sequence ID" value="NZ_VFPH01000001.1"/>
</dbReference>
<protein>
    <submittedName>
        <fullName evidence="1">Short subunit dehydrogenase</fullName>
    </submittedName>
</protein>